<dbReference type="PROSITE" id="PS50507">
    <property type="entry name" value="RDRP_SSRNA_POS"/>
    <property type="match status" value="1"/>
</dbReference>
<dbReference type="Pfam" id="PF00680">
    <property type="entry name" value="RdRP_1"/>
    <property type="match status" value="1"/>
</dbReference>
<accession>A0A6B9Q426</accession>
<keyword evidence="6" id="KW-0693">Viral RNA replication</keyword>
<reference evidence="8" key="1">
    <citation type="journal article" date="2020" name="Virus Evol.">
        <title>Analysis of the virome associated to grapevine downy mildew lesions reveals new mycovirus lineages.</title>
        <authorList>
            <person name="Chiapello M."/>
            <person name="Rodriguez-Romero J."/>
            <person name="Ayllon M.A."/>
            <person name="Turina M."/>
        </authorList>
    </citation>
    <scope>NUCLEOTIDE SEQUENCE</scope>
    <source>
        <strain evidence="8">DMS4-DN26452</strain>
    </source>
</reference>
<dbReference type="GO" id="GO:0016787">
    <property type="term" value="F:hydrolase activity"/>
    <property type="evidence" value="ECO:0007669"/>
    <property type="project" value="UniProtKB-KW"/>
</dbReference>
<keyword evidence="4" id="KW-0547">Nucleotide-binding</keyword>
<keyword evidence="5" id="KW-0378">Hydrolase</keyword>
<sequence length="608" mass="69080">MGRAMHSPGLPSRPIGGIQGALDVRDQYGPVWALGSPTVMKNPTRADMDERMIKLLAPKKEDCMFSTTPKQVARAFGFTRCAVRVREYTAHPPSNPAAYPGVSYRTEGIQRKGDAWPEVEGFAAALVDDLNRGVKRNGEMIFAMGSREKRMTLDDWRAGKPARSIVMPEAHEEAIARHVFGHLYDVLKDSQRVAYGMGWNDDGIADRLGRAQKHYCFGDIASFDVSVSKRLLRYAIDVLLHGVRFESVRAMAAWRQFLYQLYGDGFICGVNGDIYRLRGGMKTGSFITTLLNSVMSYTVIYDTMSRMGYTMRNWRVVVLGDNFVCSTRSEERLFVSDFSSHMDTYFGMTLKASETGTCGALASGVEPGVTFLGRRFDGRDWYRLLEDSIDGVCELKRQRRSDFEEKQLILALYCDNPGNPVFVDYLKCLVDHKVFTGSTYGRLLWTEVREVMNSDNRRRILDASRHVVGSWRKQRVWRAGLALTSEDLAEWQARLLSYKRVEGLETDIVRTLRSSEEIAAYLDAYAVYYATDTQRLASEEYEEPDDDSEEQHDIYRIPSYREWGRWIREHAADAVRPLGASEYRSLGLKRAGTPLNTLGRVVRTRTLP</sequence>
<dbReference type="GO" id="GO:0000166">
    <property type="term" value="F:nucleotide binding"/>
    <property type="evidence" value="ECO:0007669"/>
    <property type="project" value="UniProtKB-KW"/>
</dbReference>
<dbReference type="SUPFAM" id="SSF56672">
    <property type="entry name" value="DNA/RNA polymerases"/>
    <property type="match status" value="1"/>
</dbReference>
<organism evidence="8">
    <name type="scientific">Plasmopara viticola lesion associated picorna-like virus 1</name>
    <dbReference type="NCBI Taxonomy" id="2692077"/>
    <lineage>
        <taxon>Viruses</taxon>
        <taxon>Riboviria</taxon>
        <taxon>Orthornavirae</taxon>
        <taxon>Pisuviricota</taxon>
        <taxon>Pisoniviricetes</taxon>
        <taxon>Picornavirales</taxon>
    </lineage>
</organism>
<evidence type="ECO:0000259" key="7">
    <source>
        <dbReference type="PROSITE" id="PS50507"/>
    </source>
</evidence>
<dbReference type="InterPro" id="IPR001205">
    <property type="entry name" value="RNA-dir_pol_C"/>
</dbReference>
<evidence type="ECO:0000256" key="5">
    <source>
        <dbReference type="ARBA" id="ARBA00022801"/>
    </source>
</evidence>
<evidence type="ECO:0000256" key="3">
    <source>
        <dbReference type="ARBA" id="ARBA00022695"/>
    </source>
</evidence>
<dbReference type="GO" id="GO:0039694">
    <property type="term" value="P:viral RNA genome replication"/>
    <property type="evidence" value="ECO:0007669"/>
    <property type="project" value="InterPro"/>
</dbReference>
<evidence type="ECO:0000313" key="8">
    <source>
        <dbReference type="EMBL" id="QHD64723.1"/>
    </source>
</evidence>
<dbReference type="Gene3D" id="3.30.70.270">
    <property type="match status" value="1"/>
</dbReference>
<keyword evidence="3" id="KW-0548">Nucleotidyltransferase</keyword>
<evidence type="ECO:0000256" key="4">
    <source>
        <dbReference type="ARBA" id="ARBA00022741"/>
    </source>
</evidence>
<proteinExistence type="predicted"/>
<keyword evidence="2" id="KW-0808">Transferase</keyword>
<protein>
    <submittedName>
        <fullName evidence="8">RdRp</fullName>
    </submittedName>
</protein>
<dbReference type="InterPro" id="IPR043502">
    <property type="entry name" value="DNA/RNA_pol_sf"/>
</dbReference>
<evidence type="ECO:0000256" key="2">
    <source>
        <dbReference type="ARBA" id="ARBA00022679"/>
    </source>
</evidence>
<keyword evidence="1" id="KW-0696">RNA-directed RNA polymerase</keyword>
<evidence type="ECO:0000256" key="6">
    <source>
        <dbReference type="ARBA" id="ARBA00022953"/>
    </source>
</evidence>
<feature type="domain" description="RdRp catalytic" evidence="7">
    <location>
        <begin position="213"/>
        <end position="335"/>
    </location>
</feature>
<dbReference type="InterPro" id="IPR043128">
    <property type="entry name" value="Rev_trsase/Diguanyl_cyclase"/>
</dbReference>
<evidence type="ECO:0000256" key="1">
    <source>
        <dbReference type="ARBA" id="ARBA00022484"/>
    </source>
</evidence>
<dbReference type="GO" id="GO:0003723">
    <property type="term" value="F:RNA binding"/>
    <property type="evidence" value="ECO:0007669"/>
    <property type="project" value="InterPro"/>
</dbReference>
<dbReference type="GO" id="GO:0006351">
    <property type="term" value="P:DNA-templated transcription"/>
    <property type="evidence" value="ECO:0007669"/>
    <property type="project" value="InterPro"/>
</dbReference>
<dbReference type="EMBL" id="MN551101">
    <property type="protein sequence ID" value="QHD64723.1"/>
    <property type="molecule type" value="Genomic_RNA"/>
</dbReference>
<dbReference type="GO" id="GO:0003968">
    <property type="term" value="F:RNA-directed RNA polymerase activity"/>
    <property type="evidence" value="ECO:0007669"/>
    <property type="project" value="UniProtKB-KW"/>
</dbReference>
<dbReference type="InterPro" id="IPR007094">
    <property type="entry name" value="RNA-dir_pol_PSvirus"/>
</dbReference>
<name>A0A6B9Q426_9VIRU</name>